<keyword evidence="5 14" id="KW-0812">Transmembrane</keyword>
<keyword evidence="8" id="KW-0067">ATP-binding</keyword>
<evidence type="ECO:0000259" key="16">
    <source>
        <dbReference type="Pfam" id="PF13807"/>
    </source>
</evidence>
<evidence type="ECO:0000313" key="18">
    <source>
        <dbReference type="Proteomes" id="UP000319783"/>
    </source>
</evidence>
<gene>
    <name evidence="17" type="ORF">JETT_3598</name>
</gene>
<evidence type="ECO:0000256" key="2">
    <source>
        <dbReference type="ARBA" id="ARBA00008883"/>
    </source>
</evidence>
<evidence type="ECO:0000259" key="15">
    <source>
        <dbReference type="Pfam" id="PF02706"/>
    </source>
</evidence>
<dbReference type="SUPFAM" id="SSF52540">
    <property type="entry name" value="P-loop containing nucleoside triphosphate hydrolases"/>
    <property type="match status" value="1"/>
</dbReference>
<evidence type="ECO:0000256" key="3">
    <source>
        <dbReference type="ARBA" id="ARBA00022475"/>
    </source>
</evidence>
<dbReference type="Pfam" id="PF10609">
    <property type="entry name" value="ParA"/>
    <property type="match status" value="1"/>
</dbReference>
<dbReference type="NCBIfam" id="TIGR01007">
    <property type="entry name" value="eps_fam"/>
    <property type="match status" value="1"/>
</dbReference>
<evidence type="ECO:0000256" key="12">
    <source>
        <dbReference type="ARBA" id="ARBA00053015"/>
    </source>
</evidence>
<evidence type="ECO:0000256" key="1">
    <source>
        <dbReference type="ARBA" id="ARBA00004651"/>
    </source>
</evidence>
<feature type="coiled-coil region" evidence="13">
    <location>
        <begin position="194"/>
        <end position="228"/>
    </location>
</feature>
<evidence type="ECO:0000256" key="5">
    <source>
        <dbReference type="ARBA" id="ARBA00022692"/>
    </source>
</evidence>
<name>A0A533Q6B7_9BACT</name>
<evidence type="ECO:0000313" key="17">
    <source>
        <dbReference type="EMBL" id="TLD40137.1"/>
    </source>
</evidence>
<keyword evidence="11" id="KW-0829">Tyrosine-protein kinase</keyword>
<reference evidence="17 18" key="1">
    <citation type="submission" date="2019-04" db="EMBL/GenBank/DDBJ databases">
        <title>Genome of a novel bacterium Candidatus Jettenia ecosi reconstructed from metagenome of an anammox bioreactor.</title>
        <authorList>
            <person name="Mardanov A.V."/>
            <person name="Beletsky A.V."/>
            <person name="Ravin N.V."/>
            <person name="Botchkova E.A."/>
            <person name="Litti Y.V."/>
            <person name="Nozhevnikova A.N."/>
        </authorList>
    </citation>
    <scope>NUCLEOTIDE SEQUENCE [LARGE SCALE GENOMIC DNA]</scope>
    <source>
        <strain evidence="17">J2</strain>
    </source>
</reference>
<dbReference type="GO" id="GO:0004713">
    <property type="term" value="F:protein tyrosine kinase activity"/>
    <property type="evidence" value="ECO:0007669"/>
    <property type="project" value="UniProtKB-KW"/>
</dbReference>
<sequence>MIPVDQRKPQSHTNRRENTEVHLLDYLKIIQKRMWICVIVFIAIVAVVVVYTLRTQPLYQTTASIMLEQKEFNVGIQQILSEDKNIYNFYTDQCEIIKSRLIAKKVIDILDLKNHPGFNPYKGIENPALAADNPSDPFTETYLINAFLSGLNVSLMRNSGVVCITYTGDDPYLITTITNAIVKTYIEQDWERRYSVAKEALEWLNKQMENVKDAVEQSELALQKYKKENNIFGIEPVGSGESGRIEDPQHNVVFQKLEEINAAITKAKIERLRLETLYNKLAILKNAQNQAEIIQSIAPVVQNDLIQNLKGESIRIQNEISLYSNRYGPKHPKVVQLNTELHTMRNHIIKEVERLCNHITIEYEIAKSNEATLLSLFEQQKNEVFTQGDRSIQYGVLKREADTNRQMYETLLTRIKETNLAEDFKVSNIRVIDYAEVPLGPYKPNKSINTLVGIITGLACGVGIAFLMEYMDKTIKTQEDVKKYFGTVLLGIVGHIPQKKKDARTMQLITYNLPKYPITESIKRIRTSIMFSHPDNPKKTLLISSAIPSEGKTLLTSNLGVVMAQTGKKVLLVDADLRNPSLHKTFELDESSGLSNSLINPVNLHRVARVTKVPNLYVITSGPPSPNPSELLSSSAMVEFLKVAREEYDWIIIDSPPLLTVTDGSILARMVDGIVFVLRNKKTSIAIAQKGAGCISAVHDKILGVVINDLDFSDEYRYHYYDKKERYYQKA</sequence>
<evidence type="ECO:0000256" key="14">
    <source>
        <dbReference type="SAM" id="Phobius"/>
    </source>
</evidence>
<dbReference type="InterPro" id="IPR050445">
    <property type="entry name" value="Bact_polysacc_biosynth/exp"/>
</dbReference>
<keyword evidence="13" id="KW-0175">Coiled coil</keyword>
<dbReference type="Pfam" id="PF02706">
    <property type="entry name" value="Wzz"/>
    <property type="match status" value="1"/>
</dbReference>
<organism evidence="17 18">
    <name type="scientific">Candidatus Jettenia ecosi</name>
    <dbReference type="NCBI Taxonomy" id="2494326"/>
    <lineage>
        <taxon>Bacteria</taxon>
        <taxon>Pseudomonadati</taxon>
        <taxon>Planctomycetota</taxon>
        <taxon>Candidatus Brocadiia</taxon>
        <taxon>Candidatus Brocadiales</taxon>
        <taxon>Candidatus Brocadiaceae</taxon>
        <taxon>Candidatus Jettenia</taxon>
    </lineage>
</organism>
<evidence type="ECO:0000256" key="7">
    <source>
        <dbReference type="ARBA" id="ARBA00022777"/>
    </source>
</evidence>
<proteinExistence type="inferred from homology"/>
<dbReference type="InterPro" id="IPR027417">
    <property type="entry name" value="P-loop_NTPase"/>
</dbReference>
<dbReference type="Pfam" id="PF13807">
    <property type="entry name" value="GNVR"/>
    <property type="match status" value="1"/>
</dbReference>
<dbReference type="GO" id="GO:0005886">
    <property type="term" value="C:plasma membrane"/>
    <property type="evidence" value="ECO:0007669"/>
    <property type="project" value="UniProtKB-SubCell"/>
</dbReference>
<keyword evidence="6" id="KW-0547">Nucleotide-binding</keyword>
<evidence type="ECO:0000256" key="6">
    <source>
        <dbReference type="ARBA" id="ARBA00022741"/>
    </source>
</evidence>
<dbReference type="InterPro" id="IPR033756">
    <property type="entry name" value="YlxH/NBP35"/>
</dbReference>
<evidence type="ECO:0000256" key="11">
    <source>
        <dbReference type="ARBA" id="ARBA00023137"/>
    </source>
</evidence>
<dbReference type="FunFam" id="3.40.50.300:FF:000527">
    <property type="entry name" value="Tyrosine-protein kinase etk"/>
    <property type="match status" value="1"/>
</dbReference>
<protein>
    <submittedName>
        <fullName evidence="17">Tyrosine-protein kinase EpsD</fullName>
    </submittedName>
</protein>
<dbReference type="Gene3D" id="3.40.50.300">
    <property type="entry name" value="P-loop containing nucleotide triphosphate hydrolases"/>
    <property type="match status" value="1"/>
</dbReference>
<dbReference type="AlphaFoldDB" id="A0A533Q6B7"/>
<keyword evidence="9 14" id="KW-1133">Transmembrane helix</keyword>
<dbReference type="InterPro" id="IPR032807">
    <property type="entry name" value="GNVR"/>
</dbReference>
<feature type="transmembrane region" description="Helical" evidence="14">
    <location>
        <begin position="34"/>
        <end position="53"/>
    </location>
</feature>
<dbReference type="InterPro" id="IPR003856">
    <property type="entry name" value="LPS_length_determ_N"/>
</dbReference>
<comment type="subcellular location">
    <subcellularLocation>
        <location evidence="1">Cell membrane</location>
        <topology evidence="1">Multi-pass membrane protein</topology>
    </subcellularLocation>
</comment>
<evidence type="ECO:0000256" key="4">
    <source>
        <dbReference type="ARBA" id="ARBA00022679"/>
    </source>
</evidence>
<feature type="domain" description="Polysaccharide chain length determinant N-terminal" evidence="15">
    <location>
        <begin position="20"/>
        <end position="108"/>
    </location>
</feature>
<evidence type="ECO:0000256" key="8">
    <source>
        <dbReference type="ARBA" id="ARBA00022840"/>
    </source>
</evidence>
<accession>A0A533Q6B7</accession>
<keyword evidence="7 17" id="KW-0418">Kinase</keyword>
<evidence type="ECO:0000256" key="10">
    <source>
        <dbReference type="ARBA" id="ARBA00023136"/>
    </source>
</evidence>
<comment type="catalytic activity">
    <reaction evidence="12">
        <text>L-tyrosyl-[protein] + ATP = O-phospho-L-tyrosyl-[protein] + ADP + H(+)</text>
        <dbReference type="Rhea" id="RHEA:10596"/>
        <dbReference type="Rhea" id="RHEA-COMP:10136"/>
        <dbReference type="Rhea" id="RHEA-COMP:20101"/>
        <dbReference type="ChEBI" id="CHEBI:15378"/>
        <dbReference type="ChEBI" id="CHEBI:30616"/>
        <dbReference type="ChEBI" id="CHEBI:46858"/>
        <dbReference type="ChEBI" id="CHEBI:61978"/>
        <dbReference type="ChEBI" id="CHEBI:456216"/>
    </reaction>
</comment>
<comment type="similarity">
    <text evidence="2">Belongs to the etk/wzc family.</text>
</comment>
<dbReference type="GO" id="GO:0005524">
    <property type="term" value="F:ATP binding"/>
    <property type="evidence" value="ECO:0007669"/>
    <property type="project" value="UniProtKB-KW"/>
</dbReference>
<keyword evidence="10 14" id="KW-0472">Membrane</keyword>
<dbReference type="EMBL" id="SULG01000128">
    <property type="protein sequence ID" value="TLD40137.1"/>
    <property type="molecule type" value="Genomic_DNA"/>
</dbReference>
<dbReference type="GO" id="GO:0042802">
    <property type="term" value="F:identical protein binding"/>
    <property type="evidence" value="ECO:0007669"/>
    <property type="project" value="UniProtKB-ARBA"/>
</dbReference>
<keyword evidence="4" id="KW-0808">Transferase</keyword>
<dbReference type="InterPro" id="IPR005702">
    <property type="entry name" value="Wzc-like_C"/>
</dbReference>
<dbReference type="PANTHER" id="PTHR32309">
    <property type="entry name" value="TYROSINE-PROTEIN KINASE"/>
    <property type="match status" value="1"/>
</dbReference>
<feature type="domain" description="Tyrosine-protein kinase G-rich" evidence="16">
    <location>
        <begin position="397"/>
        <end position="467"/>
    </location>
</feature>
<keyword evidence="3" id="KW-1003">Cell membrane</keyword>
<comment type="caution">
    <text evidence="17">The sequence shown here is derived from an EMBL/GenBank/DDBJ whole genome shotgun (WGS) entry which is preliminary data.</text>
</comment>
<dbReference type="CDD" id="cd05387">
    <property type="entry name" value="BY-kinase"/>
    <property type="match status" value="1"/>
</dbReference>
<evidence type="ECO:0000256" key="13">
    <source>
        <dbReference type="SAM" id="Coils"/>
    </source>
</evidence>
<dbReference type="PANTHER" id="PTHR32309:SF13">
    <property type="entry name" value="FERRIC ENTEROBACTIN TRANSPORT PROTEIN FEPE"/>
    <property type="match status" value="1"/>
</dbReference>
<dbReference type="Proteomes" id="UP000319783">
    <property type="component" value="Unassembled WGS sequence"/>
</dbReference>
<evidence type="ECO:0000256" key="9">
    <source>
        <dbReference type="ARBA" id="ARBA00022989"/>
    </source>
</evidence>